<dbReference type="Gene3D" id="3.90.1200.10">
    <property type="match status" value="1"/>
</dbReference>
<accession>A0A428NV59</accession>
<dbReference type="EC" id="2.7.1.172" evidence="1"/>
<keyword evidence="5" id="KW-1185">Reference proteome</keyword>
<reference evidence="4 5" key="1">
    <citation type="submission" date="2017-06" db="EMBL/GenBank/DDBJ databases">
        <title>Comparative genomic analysis of Ambrosia Fusariam Clade fungi.</title>
        <authorList>
            <person name="Stajich J.E."/>
            <person name="Carrillo J."/>
            <person name="Kijimoto T."/>
            <person name="Eskalen A."/>
            <person name="O'Donnell K."/>
            <person name="Kasson M."/>
        </authorList>
    </citation>
    <scope>NUCLEOTIDE SEQUENCE [LARGE SCALE GENOMIC DNA]</scope>
    <source>
        <strain evidence="4 5">NRRL62584</strain>
    </source>
</reference>
<comment type="similarity">
    <text evidence="3">Belongs to the fructosamine kinase family.</text>
</comment>
<evidence type="ECO:0000256" key="3">
    <source>
        <dbReference type="PIRNR" id="PIRNR006221"/>
    </source>
</evidence>
<dbReference type="GO" id="GO:0102193">
    <property type="term" value="F:protein-ribulosamine 3-kinase activity"/>
    <property type="evidence" value="ECO:0007669"/>
    <property type="project" value="UniProtKB-EC"/>
</dbReference>
<dbReference type="GO" id="GO:0016301">
    <property type="term" value="F:kinase activity"/>
    <property type="evidence" value="ECO:0007669"/>
    <property type="project" value="UniProtKB-UniRule"/>
</dbReference>
<name>A0A428NV59_9HYPO</name>
<dbReference type="PIRSF" id="PIRSF006221">
    <property type="entry name" value="Ketosamine-3-kinase"/>
    <property type="match status" value="1"/>
</dbReference>
<dbReference type="Pfam" id="PF03881">
    <property type="entry name" value="Fructosamin_kin"/>
    <property type="match status" value="1"/>
</dbReference>
<dbReference type="SUPFAM" id="SSF56112">
    <property type="entry name" value="Protein kinase-like (PK-like)"/>
    <property type="match status" value="1"/>
</dbReference>
<dbReference type="Proteomes" id="UP000288168">
    <property type="component" value="Unassembled WGS sequence"/>
</dbReference>
<dbReference type="PANTHER" id="PTHR12149">
    <property type="entry name" value="FRUCTOSAMINE 3 KINASE-RELATED PROTEIN"/>
    <property type="match status" value="1"/>
</dbReference>
<dbReference type="PANTHER" id="PTHR12149:SF8">
    <property type="entry name" value="PROTEIN-RIBULOSAMINE 3-KINASE"/>
    <property type="match status" value="1"/>
</dbReference>
<proteinExistence type="inferred from homology"/>
<comment type="caution">
    <text evidence="4">The sequence shown here is derived from an EMBL/GenBank/DDBJ whole genome shotgun (WGS) entry which is preliminary data.</text>
</comment>
<protein>
    <recommendedName>
        <fullName evidence="1">protein-ribulosamine 3-kinase</fullName>
        <ecNumber evidence="1">2.7.1.172</ecNumber>
    </recommendedName>
</protein>
<sequence length="343" mass="39378">MVLVDAIPRPPQQAHNGPVTVDDAVTEYLPPGSRVKDARSYGGSNWTKTHRVDVELPDKTLQSYFLKTGTGDNGLSMLRGEFEGSKVIHKYTPGGIPRPIAWGTFKSDPNTHFYLCEFVDMGKEPELPDVRKFTAMLAKLHRKSRDDKNAPHEFGFHVMTHQGSMYQEISWCKTWEEMYTRRFQSFVDQERVSRGPSEELDEIVPQFMSKVIPRLLRPLVTHGRSIKPVALHADIWYGNLGTNKATGEPVYFDASVFWGHHEFDLGTMLIKRYGLGSEWRKEYFRSFDPSEPRDEAGDRNALYAISGHFCASTLYPEKKEYREMAIDEMKRLLDKFPNGYQGE</sequence>
<dbReference type="InterPro" id="IPR011009">
    <property type="entry name" value="Kinase-like_dom_sf"/>
</dbReference>
<comment type="catalytic activity">
    <reaction evidence="2">
        <text>N(6)-D-ribulosyl-L-lysyl-[protein] + ATP = N(6)-(3-O-phospho-D-ribulosyl)-L-lysyl-[protein] + ADP + H(+)</text>
        <dbReference type="Rhea" id="RHEA:48432"/>
        <dbReference type="Rhea" id="RHEA-COMP:12103"/>
        <dbReference type="Rhea" id="RHEA-COMP:12104"/>
        <dbReference type="ChEBI" id="CHEBI:15378"/>
        <dbReference type="ChEBI" id="CHEBI:30616"/>
        <dbReference type="ChEBI" id="CHEBI:90418"/>
        <dbReference type="ChEBI" id="CHEBI:90420"/>
        <dbReference type="ChEBI" id="CHEBI:456216"/>
        <dbReference type="EC" id="2.7.1.172"/>
    </reaction>
    <physiologicalReaction direction="left-to-right" evidence="2">
        <dbReference type="Rhea" id="RHEA:48433"/>
    </physiologicalReaction>
</comment>
<dbReference type="AlphaFoldDB" id="A0A428NV59"/>
<keyword evidence="3" id="KW-0418">Kinase</keyword>
<dbReference type="EMBL" id="NKCI01000283">
    <property type="protein sequence ID" value="RSL44708.1"/>
    <property type="molecule type" value="Genomic_DNA"/>
</dbReference>
<keyword evidence="3" id="KW-0808">Transferase</keyword>
<evidence type="ECO:0000313" key="5">
    <source>
        <dbReference type="Proteomes" id="UP000288168"/>
    </source>
</evidence>
<evidence type="ECO:0000313" key="4">
    <source>
        <dbReference type="EMBL" id="RSL44708.1"/>
    </source>
</evidence>
<organism evidence="4 5">
    <name type="scientific">Fusarium duplospermum</name>
    <dbReference type="NCBI Taxonomy" id="1325734"/>
    <lineage>
        <taxon>Eukaryota</taxon>
        <taxon>Fungi</taxon>
        <taxon>Dikarya</taxon>
        <taxon>Ascomycota</taxon>
        <taxon>Pezizomycotina</taxon>
        <taxon>Sordariomycetes</taxon>
        <taxon>Hypocreomycetidae</taxon>
        <taxon>Hypocreales</taxon>
        <taxon>Nectriaceae</taxon>
        <taxon>Fusarium</taxon>
        <taxon>Fusarium solani species complex</taxon>
    </lineage>
</organism>
<dbReference type="OrthoDB" id="5772781at2759"/>
<evidence type="ECO:0000256" key="2">
    <source>
        <dbReference type="ARBA" id="ARBA00048655"/>
    </source>
</evidence>
<dbReference type="InterPro" id="IPR016477">
    <property type="entry name" value="Fructo-/Ketosamine-3-kinase"/>
</dbReference>
<evidence type="ECO:0000256" key="1">
    <source>
        <dbReference type="ARBA" id="ARBA00011961"/>
    </source>
</evidence>
<gene>
    <name evidence="4" type="ORF">CEP54_014576</name>
</gene>